<dbReference type="PANTHER" id="PTHR35562:SF2">
    <property type="entry name" value="DNA ENDONUCLEASE SMRA-RELATED"/>
    <property type="match status" value="1"/>
</dbReference>
<comment type="caution">
    <text evidence="3">The sequence shown here is derived from an EMBL/GenBank/DDBJ whole genome shotgun (WGS) entry which is preliminary data.</text>
</comment>
<dbReference type="InterPro" id="IPR036063">
    <property type="entry name" value="Smr_dom_sf"/>
</dbReference>
<dbReference type="Proteomes" id="UP000432089">
    <property type="component" value="Unassembled WGS sequence"/>
</dbReference>
<name>A0A7V7TZG1_9HYPH</name>
<evidence type="ECO:0000259" key="2">
    <source>
        <dbReference type="PROSITE" id="PS50828"/>
    </source>
</evidence>
<dbReference type="SUPFAM" id="SSF160443">
    <property type="entry name" value="SMR domain-like"/>
    <property type="match status" value="1"/>
</dbReference>
<evidence type="ECO:0000313" key="3">
    <source>
        <dbReference type="EMBL" id="KAB0679332.1"/>
    </source>
</evidence>
<feature type="compositionally biased region" description="Low complexity" evidence="1">
    <location>
        <begin position="44"/>
        <end position="62"/>
    </location>
</feature>
<protein>
    <submittedName>
        <fullName evidence="3">DNA mismatch repair protein MutS</fullName>
    </submittedName>
</protein>
<gene>
    <name evidence="3" type="ORF">F6X38_13430</name>
</gene>
<dbReference type="EMBL" id="VZDO01000010">
    <property type="protein sequence ID" value="KAB0679332.1"/>
    <property type="molecule type" value="Genomic_DNA"/>
</dbReference>
<feature type="region of interest" description="Disordered" evidence="1">
    <location>
        <begin position="44"/>
        <end position="72"/>
    </location>
</feature>
<evidence type="ECO:0000256" key="1">
    <source>
        <dbReference type="SAM" id="MobiDB-lite"/>
    </source>
</evidence>
<proteinExistence type="predicted"/>
<keyword evidence="4" id="KW-1185">Reference proteome</keyword>
<feature type="domain" description="Smr" evidence="2">
    <location>
        <begin position="97"/>
        <end position="180"/>
    </location>
</feature>
<dbReference type="PROSITE" id="PS50828">
    <property type="entry name" value="SMR"/>
    <property type="match status" value="1"/>
</dbReference>
<reference evidence="3 4" key="1">
    <citation type="submission" date="2019-09" db="EMBL/GenBank/DDBJ databases">
        <title>YIM 132180 draft genome.</title>
        <authorList>
            <person name="Zhang K."/>
        </authorList>
    </citation>
    <scope>NUCLEOTIDE SEQUENCE [LARGE SCALE GENOMIC DNA]</scope>
    <source>
        <strain evidence="3 4">YIM 132180</strain>
    </source>
</reference>
<dbReference type="PANTHER" id="PTHR35562">
    <property type="entry name" value="DNA ENDONUCLEASE SMRA-RELATED"/>
    <property type="match status" value="1"/>
</dbReference>
<organism evidence="3 4">
    <name type="scientific">Plantimonas leprariae</name>
    <dbReference type="NCBI Taxonomy" id="2615207"/>
    <lineage>
        <taxon>Bacteria</taxon>
        <taxon>Pseudomonadati</taxon>
        <taxon>Pseudomonadota</taxon>
        <taxon>Alphaproteobacteria</taxon>
        <taxon>Hyphomicrobiales</taxon>
        <taxon>Aurantimonadaceae</taxon>
        <taxon>Plantimonas</taxon>
    </lineage>
</organism>
<dbReference type="Gene3D" id="3.30.1370.110">
    <property type="match status" value="1"/>
</dbReference>
<evidence type="ECO:0000313" key="4">
    <source>
        <dbReference type="Proteomes" id="UP000432089"/>
    </source>
</evidence>
<dbReference type="AlphaFoldDB" id="A0A7V7TZG1"/>
<accession>A0A7V7TZG1</accession>
<dbReference type="InterPro" id="IPR002625">
    <property type="entry name" value="Smr_dom"/>
</dbReference>
<dbReference type="RefSeq" id="WP_150970342.1">
    <property type="nucleotide sequence ID" value="NZ_VZDO01000010.1"/>
</dbReference>
<sequence>MRNRGRRGGLDEEEARLWAGVLASVRPLPGRRIPTVAPLPAAASEPPLAAASPTAPLPSAKAGHPRTTAVPKPALHPIERPVRRKLAKGRLAIDDRIDLHDKTEAVAHYALLGFLRHARATGSRHVLVITGRGSSPGSVGALKRALPHWFDTPDFRALVAGFEPAARGHGGEGAFYVRLRRR</sequence>
<dbReference type="Pfam" id="PF01713">
    <property type="entry name" value="Smr"/>
    <property type="match status" value="1"/>
</dbReference>